<proteinExistence type="predicted"/>
<evidence type="ECO:0000256" key="1">
    <source>
        <dbReference type="SAM" id="MobiDB-lite"/>
    </source>
</evidence>
<feature type="region of interest" description="Disordered" evidence="1">
    <location>
        <begin position="1"/>
        <end position="29"/>
    </location>
</feature>
<dbReference type="InterPro" id="IPR011044">
    <property type="entry name" value="Quino_amine_DH_bsu"/>
</dbReference>
<feature type="compositionally biased region" description="Polar residues" evidence="1">
    <location>
        <begin position="743"/>
        <end position="753"/>
    </location>
</feature>
<keyword evidence="3" id="KW-1185">Reference proteome</keyword>
<dbReference type="Proteomes" id="UP000769157">
    <property type="component" value="Unassembled WGS sequence"/>
</dbReference>
<dbReference type="EMBL" id="JAEUBE010000378">
    <property type="protein sequence ID" value="KAH3662228.1"/>
    <property type="molecule type" value="Genomic_DNA"/>
</dbReference>
<feature type="region of interest" description="Disordered" evidence="1">
    <location>
        <begin position="717"/>
        <end position="771"/>
    </location>
</feature>
<evidence type="ECO:0000313" key="3">
    <source>
        <dbReference type="Proteomes" id="UP000769157"/>
    </source>
</evidence>
<feature type="region of interest" description="Disordered" evidence="1">
    <location>
        <begin position="894"/>
        <end position="927"/>
    </location>
</feature>
<organism evidence="2 3">
    <name type="scientific">Ogataea philodendri</name>
    <dbReference type="NCBI Taxonomy" id="1378263"/>
    <lineage>
        <taxon>Eukaryota</taxon>
        <taxon>Fungi</taxon>
        <taxon>Dikarya</taxon>
        <taxon>Ascomycota</taxon>
        <taxon>Saccharomycotina</taxon>
        <taxon>Pichiomycetes</taxon>
        <taxon>Pichiales</taxon>
        <taxon>Pichiaceae</taxon>
        <taxon>Ogataea</taxon>
    </lineage>
</organism>
<comment type="caution">
    <text evidence="2">The sequence shown here is derived from an EMBL/GenBank/DDBJ whole genome shotgun (WGS) entry which is preliminary data.</text>
</comment>
<dbReference type="OrthoDB" id="4089169at2759"/>
<dbReference type="RefSeq" id="XP_046059317.1">
    <property type="nucleotide sequence ID" value="XM_046206664.1"/>
</dbReference>
<protein>
    <submittedName>
        <fullName evidence="2">Uncharacterized protein</fullName>
    </submittedName>
</protein>
<gene>
    <name evidence="2" type="ORF">OGAPHI_005476</name>
</gene>
<dbReference type="SUPFAM" id="SSF50969">
    <property type="entry name" value="YVTN repeat-like/Quinoprotein amine dehydrogenase"/>
    <property type="match status" value="1"/>
</dbReference>
<evidence type="ECO:0000313" key="2">
    <source>
        <dbReference type="EMBL" id="KAH3662228.1"/>
    </source>
</evidence>
<dbReference type="AlphaFoldDB" id="A0A9P8NXT3"/>
<dbReference type="GeneID" id="70237440"/>
<accession>A0A9P8NXT3</accession>
<sequence>MDALVQEPLSLSEKLSNKQNNGGGSVTSDLVLRRSSTGNHHCKTLDNLSGYKFMVFPTVPVPQPKSTRLERTPVTGSTPSSGYRGAFLWTKMKKHVEGNGNSKIDQTRANGTLKQIGPDGEVYLGSQNVLELWDWDLLSQAPEKRALCLLYRFSLAKETTILGIYPLTSYKTAASCQTLVLVKNVYKEYELIVLDMKTLDKTVIQSKIDQHELNISVCPSNGNYFGVASPSGKLSVYSTSDRKLVSTFDCTTVNNQPVFDIVGSHLIYYAASGDPRITSWLKTQAPTPLRLAHQISVLNKIWQSFSKTVLDSMVMLSEISQSKVKKMFSAEKLDGLGDATSAVGSGDDEMLRSKKFREMLVTILNTLSANSSYVVVVDLDASQIQFCFSPPDGCSAIKMSPFDLTVATVTTRGDDIYVWDYTKYDKEITLIDKHKRGKTSAIVTDLFWSNDDRSLVLLSKLNGSIHSFANESLCGLSQTRSSSQSSDELGPLKSPYNWCLSNFGFKKIGLIKQSVNQAHWTYTNELVALTATGDVAVVDLATGAINWKVSFQPIGSGTAGGQTSSTIAASLETVTSSDPVSLMEVETCKPYAYMYNNRRVQFARFKDPANDVRLDVFGSVVMEHEDLKFGSIQGSTVVGELAVVVVLINTSSTVQITPPSWERVVTVWTTGTTNSKGNNKDSNLSTSNQCSSNNVVVLSKVVWSVLLEVELRNKSSDEVCGDRRVNTNTQPTNVPHKHWSLDSVESPSRSQPVSKVERQRQSETNDKRQWNDVVGLSNNKEFFSQSTPSNTLSVVLLDILTRPDSRGGLNVLKEVELLVDNLVHHDVVEDGTNNGTDQLSSKSVLRRKLNVVAHLQVTQKTKGLTNRVVTVQCEVHVSQWRLFWHGETTNHLNNGLHLSTTETKDTNQRSQKESHWVRESESEDQHVPWQSRVSFVQADKSHHEGKNEQEGVPPGWNFLISEHGSHVRIIKDFWQSAVGVQSWVSVCKFPELEVLNGEEFLEVEEFVLNGLNPNGSLVVNQVVTRLGLFVIKRLRQEWEVLRFPHITPVNTREDGDTEEVTEQVVDGSIQRNGQWRTSTGNVVPVETDGQEAQSFVTVGTTKDSGNVGGMWISETWDGETNQPWEHPFWKDLEQEGGQEEVVEVSQLFLSLFLVVMQGVDSSHHWDTVRVEHFGWVKQSLLKTHTDKRITNQLR</sequence>
<name>A0A9P8NXT3_9ASCO</name>
<reference evidence="2" key="2">
    <citation type="submission" date="2021-01" db="EMBL/GenBank/DDBJ databases">
        <authorList>
            <person name="Schikora-Tamarit M.A."/>
        </authorList>
    </citation>
    <scope>NUCLEOTIDE SEQUENCE</scope>
    <source>
        <strain evidence="2">CBS6075</strain>
    </source>
</reference>
<feature type="compositionally biased region" description="Basic and acidic residues" evidence="1">
    <location>
        <begin position="755"/>
        <end position="770"/>
    </location>
</feature>
<feature type="compositionally biased region" description="Basic and acidic residues" evidence="1">
    <location>
        <begin position="902"/>
        <end position="926"/>
    </location>
</feature>
<reference evidence="2" key="1">
    <citation type="journal article" date="2021" name="Open Biol.">
        <title>Shared evolutionary footprints suggest mitochondrial oxidative damage underlies multiple complex I losses in fungi.</title>
        <authorList>
            <person name="Schikora-Tamarit M.A."/>
            <person name="Marcet-Houben M."/>
            <person name="Nosek J."/>
            <person name="Gabaldon T."/>
        </authorList>
    </citation>
    <scope>NUCLEOTIDE SEQUENCE</scope>
    <source>
        <strain evidence="2">CBS6075</strain>
    </source>
</reference>